<evidence type="ECO:0000313" key="8">
    <source>
        <dbReference type="EMBL" id="MBQ0957949.1"/>
    </source>
</evidence>
<organism evidence="8 9">
    <name type="scientific">Ideonella aquatica</name>
    <dbReference type="NCBI Taxonomy" id="2824119"/>
    <lineage>
        <taxon>Bacteria</taxon>
        <taxon>Pseudomonadati</taxon>
        <taxon>Pseudomonadota</taxon>
        <taxon>Betaproteobacteria</taxon>
        <taxon>Burkholderiales</taxon>
        <taxon>Sphaerotilaceae</taxon>
        <taxon>Ideonella</taxon>
    </lineage>
</organism>
<keyword evidence="3 6" id="KW-0663">Pyridoxal phosphate</keyword>
<dbReference type="EC" id="4.2.3.1" evidence="5"/>
<dbReference type="InterPro" id="IPR004450">
    <property type="entry name" value="Thr_synthase-like"/>
</dbReference>
<dbReference type="GO" id="GO:0009097">
    <property type="term" value="P:isoleucine biosynthetic process"/>
    <property type="evidence" value="ECO:0007669"/>
    <property type="project" value="TreeGrafter"/>
</dbReference>
<feature type="domain" description="Tryptophan synthase beta chain-like PALP" evidence="7">
    <location>
        <begin position="79"/>
        <end position="374"/>
    </location>
</feature>
<comment type="cofactor">
    <cofactor evidence="1 6">
        <name>pyridoxal 5'-phosphate</name>
        <dbReference type="ChEBI" id="CHEBI:597326"/>
    </cofactor>
</comment>
<comment type="similarity">
    <text evidence="2">Belongs to the threonine synthase family.</text>
</comment>
<dbReference type="AlphaFoldDB" id="A0A940YHJ0"/>
<dbReference type="Gene3D" id="3.40.50.1100">
    <property type="match status" value="2"/>
</dbReference>
<dbReference type="SUPFAM" id="SSF53686">
    <property type="entry name" value="Tryptophan synthase beta subunit-like PLP-dependent enzymes"/>
    <property type="match status" value="1"/>
</dbReference>
<dbReference type="NCBIfam" id="TIGR00260">
    <property type="entry name" value="thrC"/>
    <property type="match status" value="1"/>
</dbReference>
<name>A0A940YHJ0_9BURK</name>
<dbReference type="InterPro" id="IPR036052">
    <property type="entry name" value="TrpB-like_PALP_sf"/>
</dbReference>
<reference evidence="8" key="1">
    <citation type="submission" date="2021-04" db="EMBL/GenBank/DDBJ databases">
        <title>The genome sequence of Ideonella sp. 4Y11.</title>
        <authorList>
            <person name="Liu Y."/>
        </authorList>
    </citation>
    <scope>NUCLEOTIDE SEQUENCE</scope>
    <source>
        <strain evidence="8">4Y11</strain>
    </source>
</reference>
<evidence type="ECO:0000256" key="6">
    <source>
        <dbReference type="PIRSR" id="PIRSR604450-51"/>
    </source>
</evidence>
<evidence type="ECO:0000256" key="5">
    <source>
        <dbReference type="NCBIfam" id="TIGR00260"/>
    </source>
</evidence>
<dbReference type="EMBL" id="JAGQDE010000002">
    <property type="protein sequence ID" value="MBQ0957949.1"/>
    <property type="molecule type" value="Genomic_DNA"/>
</dbReference>
<feature type="modified residue" description="N6-(pyridoxal phosphate)lysine" evidence="6">
    <location>
        <position position="110"/>
    </location>
</feature>
<dbReference type="InterPro" id="IPR050147">
    <property type="entry name" value="Ser/Thr_Dehydratase"/>
</dbReference>
<dbReference type="GO" id="GO:0003941">
    <property type="term" value="F:L-serine ammonia-lyase activity"/>
    <property type="evidence" value="ECO:0007669"/>
    <property type="project" value="TreeGrafter"/>
</dbReference>
<evidence type="ECO:0000256" key="3">
    <source>
        <dbReference type="ARBA" id="ARBA00022898"/>
    </source>
</evidence>
<gene>
    <name evidence="8" type="primary">thrC</name>
    <name evidence="8" type="ORF">KAK06_03160</name>
</gene>
<dbReference type="GO" id="GO:0004795">
    <property type="term" value="F:threonine synthase activity"/>
    <property type="evidence" value="ECO:0007669"/>
    <property type="project" value="UniProtKB-UniRule"/>
</dbReference>
<proteinExistence type="inferred from homology"/>
<dbReference type="InterPro" id="IPR001926">
    <property type="entry name" value="TrpB-like_PALP"/>
</dbReference>
<dbReference type="GO" id="GO:0006565">
    <property type="term" value="P:L-serine catabolic process"/>
    <property type="evidence" value="ECO:0007669"/>
    <property type="project" value="TreeGrafter"/>
</dbReference>
<dbReference type="GO" id="GO:0009088">
    <property type="term" value="P:threonine biosynthetic process"/>
    <property type="evidence" value="ECO:0007669"/>
    <property type="project" value="UniProtKB-UniRule"/>
</dbReference>
<dbReference type="Pfam" id="PF00291">
    <property type="entry name" value="PALP"/>
    <property type="match status" value="1"/>
</dbReference>
<keyword evidence="4 8" id="KW-0456">Lyase</keyword>
<dbReference type="PANTHER" id="PTHR48078:SF6">
    <property type="entry name" value="L-THREONINE DEHYDRATASE CATABOLIC TDCB"/>
    <property type="match status" value="1"/>
</dbReference>
<dbReference type="PANTHER" id="PTHR48078">
    <property type="entry name" value="THREONINE DEHYDRATASE, MITOCHONDRIAL-RELATED"/>
    <property type="match status" value="1"/>
</dbReference>
<dbReference type="GO" id="GO:0004794">
    <property type="term" value="F:threonine deaminase activity"/>
    <property type="evidence" value="ECO:0007669"/>
    <property type="project" value="TreeGrafter"/>
</dbReference>
<evidence type="ECO:0000256" key="2">
    <source>
        <dbReference type="ARBA" id="ARBA00005517"/>
    </source>
</evidence>
<dbReference type="RefSeq" id="WP_210800350.1">
    <property type="nucleotide sequence ID" value="NZ_JAGQDE010000002.1"/>
</dbReference>
<keyword evidence="9" id="KW-1185">Reference proteome</keyword>
<comment type="caution">
    <text evidence="8">The sequence shown here is derived from an EMBL/GenBank/DDBJ whole genome shotgun (WGS) entry which is preliminary data.</text>
</comment>
<sequence length="401" mass="42951">MSHASQATMRCLRCEARFFTDQIGYSCPHCDLDGALDVEYDYRAIGRGFKDEVLSHPGFDMWRYRALLPVRGAQLPPAHTGGSPLYRLPARGIGRVLVKDDSRNPSGSLKDRASALAVALARDMGVRTVAAASTGNAAAALACMAAGSDLRCVIFAPTSAAREKLAQIRAYGVEVIEVEGGYDEAFAACHAACRDNGWYNRSTGINSYMTEGKKTVAFEIFEQMGWTLPDRVFVPVGNGCIVGAVYKGFDELRRMGLTDRVPHIMGVQAEGSDYMYRAWREGAGPHRAERRPCKTAASSISVALPRDRIKALRAIEDSQGEFLRVSDDEIFTALLELARLSGVFAEPGAAAAYAGAKRYGAHERDETAVVVVTGSGLKDVGGLLRSGALSPASAADLAGAC</sequence>
<protein>
    <recommendedName>
        <fullName evidence="5">Threonine synthase</fullName>
        <ecNumber evidence="5">4.2.3.1</ecNumber>
    </recommendedName>
</protein>
<evidence type="ECO:0000256" key="1">
    <source>
        <dbReference type="ARBA" id="ARBA00001933"/>
    </source>
</evidence>
<accession>A0A940YHJ0</accession>
<evidence type="ECO:0000259" key="7">
    <source>
        <dbReference type="Pfam" id="PF00291"/>
    </source>
</evidence>
<dbReference type="GO" id="GO:0006567">
    <property type="term" value="P:L-threonine catabolic process"/>
    <property type="evidence" value="ECO:0007669"/>
    <property type="project" value="TreeGrafter"/>
</dbReference>
<evidence type="ECO:0000313" key="9">
    <source>
        <dbReference type="Proteomes" id="UP000678374"/>
    </source>
</evidence>
<evidence type="ECO:0000256" key="4">
    <source>
        <dbReference type="ARBA" id="ARBA00023239"/>
    </source>
</evidence>
<dbReference type="Proteomes" id="UP000678374">
    <property type="component" value="Unassembled WGS sequence"/>
</dbReference>